<dbReference type="PROSITE" id="PS00622">
    <property type="entry name" value="HTH_LUXR_1"/>
    <property type="match status" value="1"/>
</dbReference>
<dbReference type="InterPro" id="IPR001789">
    <property type="entry name" value="Sig_transdc_resp-reg_receiver"/>
</dbReference>
<reference evidence="8 9" key="1">
    <citation type="submission" date="2019-08" db="EMBL/GenBank/DDBJ databases">
        <title>In-depth cultivation of the pig gut microbiome towards novel bacterial diversity and tailored functional studies.</title>
        <authorList>
            <person name="Wylensek D."/>
            <person name="Hitch T.C.A."/>
            <person name="Clavel T."/>
        </authorList>
    </citation>
    <scope>NUCLEOTIDE SEQUENCE [LARGE SCALE GENOMIC DNA]</scope>
    <source>
        <strain evidence="8 9">WB03_NA08</strain>
    </source>
</reference>
<dbReference type="Proteomes" id="UP000470875">
    <property type="component" value="Unassembled WGS sequence"/>
</dbReference>
<dbReference type="InterPro" id="IPR011006">
    <property type="entry name" value="CheY-like_superfamily"/>
</dbReference>
<dbReference type="PROSITE" id="PS50110">
    <property type="entry name" value="RESPONSE_REGULATORY"/>
    <property type="match status" value="1"/>
</dbReference>
<dbReference type="PANTHER" id="PTHR43214">
    <property type="entry name" value="TWO-COMPONENT RESPONSE REGULATOR"/>
    <property type="match status" value="1"/>
</dbReference>
<dbReference type="InterPro" id="IPR058245">
    <property type="entry name" value="NreC/VraR/RcsB-like_REC"/>
</dbReference>
<evidence type="ECO:0000256" key="1">
    <source>
        <dbReference type="ARBA" id="ARBA00022553"/>
    </source>
</evidence>
<dbReference type="Pfam" id="PF00196">
    <property type="entry name" value="GerE"/>
    <property type="match status" value="1"/>
</dbReference>
<dbReference type="GO" id="GO:0006355">
    <property type="term" value="P:regulation of DNA-templated transcription"/>
    <property type="evidence" value="ECO:0007669"/>
    <property type="project" value="InterPro"/>
</dbReference>
<gene>
    <name evidence="8" type="ORF">FYJ24_02820</name>
</gene>
<protein>
    <submittedName>
        <fullName evidence="8">Response regulator transcription factor</fullName>
    </submittedName>
</protein>
<evidence type="ECO:0000259" key="7">
    <source>
        <dbReference type="PROSITE" id="PS50110"/>
    </source>
</evidence>
<dbReference type="CDD" id="cd06170">
    <property type="entry name" value="LuxR_C_like"/>
    <property type="match status" value="1"/>
</dbReference>
<dbReference type="PRINTS" id="PR00038">
    <property type="entry name" value="HTHLUXR"/>
</dbReference>
<keyword evidence="9" id="KW-1185">Reference proteome</keyword>
<feature type="domain" description="Response regulatory" evidence="7">
    <location>
        <begin position="9"/>
        <end position="127"/>
    </location>
</feature>
<accession>A0A6N7W2T5</accession>
<evidence type="ECO:0000256" key="2">
    <source>
        <dbReference type="ARBA" id="ARBA00023015"/>
    </source>
</evidence>
<comment type="caution">
    <text evidence="8">The sequence shown here is derived from an EMBL/GenBank/DDBJ whole genome shotgun (WGS) entry which is preliminary data.</text>
</comment>
<dbReference type="CDD" id="cd17535">
    <property type="entry name" value="REC_NarL-like"/>
    <property type="match status" value="1"/>
</dbReference>
<sequence length="239" mass="25585">MTASESPIRMLVVDDQALIRQAIRDILTSTDHIDVCGEATNGTQAVALCEQTHPDVVVMDIRMPEMDGIEATAAICANPRNIDVKILILTTFEEDDYVVSALRAGASGFIGKGAEPEEICEAVSTVHCGNALLSPAATRALIGRFTTPQAGIQASTVLELSDTSNLTEREVEILTYVGQGLSNDEIANYLVISPHTVKTHVNRIMTKTGAHDRALLVILAYEAGLFSSSEHKHSSSIAL</sequence>
<keyword evidence="3" id="KW-0238">DNA-binding</keyword>
<evidence type="ECO:0000313" key="9">
    <source>
        <dbReference type="Proteomes" id="UP000470875"/>
    </source>
</evidence>
<dbReference type="GO" id="GO:0003677">
    <property type="term" value="F:DNA binding"/>
    <property type="evidence" value="ECO:0007669"/>
    <property type="project" value="UniProtKB-KW"/>
</dbReference>
<evidence type="ECO:0000259" key="6">
    <source>
        <dbReference type="PROSITE" id="PS50043"/>
    </source>
</evidence>
<dbReference type="PROSITE" id="PS50043">
    <property type="entry name" value="HTH_LUXR_2"/>
    <property type="match status" value="1"/>
</dbReference>
<keyword evidence="4" id="KW-0804">Transcription</keyword>
<dbReference type="PANTHER" id="PTHR43214:SF24">
    <property type="entry name" value="TRANSCRIPTIONAL REGULATORY PROTEIN NARL-RELATED"/>
    <property type="match status" value="1"/>
</dbReference>
<dbReference type="InterPro" id="IPR000792">
    <property type="entry name" value="Tscrpt_reg_LuxR_C"/>
</dbReference>
<evidence type="ECO:0000256" key="3">
    <source>
        <dbReference type="ARBA" id="ARBA00023125"/>
    </source>
</evidence>
<dbReference type="GO" id="GO:0000160">
    <property type="term" value="P:phosphorelay signal transduction system"/>
    <property type="evidence" value="ECO:0007669"/>
    <property type="project" value="InterPro"/>
</dbReference>
<keyword evidence="1 5" id="KW-0597">Phosphoprotein</keyword>
<proteinExistence type="predicted"/>
<organism evidence="8 9">
    <name type="scientific">Scrofimicrobium canadense</name>
    <dbReference type="NCBI Taxonomy" id="2652290"/>
    <lineage>
        <taxon>Bacteria</taxon>
        <taxon>Bacillati</taxon>
        <taxon>Actinomycetota</taxon>
        <taxon>Actinomycetes</taxon>
        <taxon>Actinomycetales</taxon>
        <taxon>Actinomycetaceae</taxon>
        <taxon>Scrofimicrobium</taxon>
    </lineage>
</organism>
<dbReference type="SMART" id="SM00421">
    <property type="entry name" value="HTH_LUXR"/>
    <property type="match status" value="1"/>
</dbReference>
<evidence type="ECO:0000256" key="4">
    <source>
        <dbReference type="ARBA" id="ARBA00023163"/>
    </source>
</evidence>
<dbReference type="SMART" id="SM00448">
    <property type="entry name" value="REC"/>
    <property type="match status" value="1"/>
</dbReference>
<feature type="domain" description="HTH luxR-type" evidence="6">
    <location>
        <begin position="159"/>
        <end position="224"/>
    </location>
</feature>
<name>A0A6N7W2T5_9ACTO</name>
<dbReference type="InterPro" id="IPR039420">
    <property type="entry name" value="WalR-like"/>
</dbReference>
<dbReference type="SUPFAM" id="SSF46894">
    <property type="entry name" value="C-terminal effector domain of the bipartite response regulators"/>
    <property type="match status" value="1"/>
</dbReference>
<dbReference type="InterPro" id="IPR016032">
    <property type="entry name" value="Sig_transdc_resp-reg_C-effctor"/>
</dbReference>
<dbReference type="SUPFAM" id="SSF52172">
    <property type="entry name" value="CheY-like"/>
    <property type="match status" value="1"/>
</dbReference>
<evidence type="ECO:0000256" key="5">
    <source>
        <dbReference type="PROSITE-ProRule" id="PRU00169"/>
    </source>
</evidence>
<dbReference type="Pfam" id="PF00072">
    <property type="entry name" value="Response_reg"/>
    <property type="match status" value="1"/>
</dbReference>
<evidence type="ECO:0000313" key="8">
    <source>
        <dbReference type="EMBL" id="MSS83711.1"/>
    </source>
</evidence>
<dbReference type="Gene3D" id="3.40.50.2300">
    <property type="match status" value="1"/>
</dbReference>
<dbReference type="EMBL" id="VULO01000003">
    <property type="protein sequence ID" value="MSS83711.1"/>
    <property type="molecule type" value="Genomic_DNA"/>
</dbReference>
<feature type="modified residue" description="4-aspartylphosphate" evidence="5">
    <location>
        <position position="60"/>
    </location>
</feature>
<dbReference type="AlphaFoldDB" id="A0A6N7W2T5"/>
<dbReference type="RefSeq" id="WP_154543420.1">
    <property type="nucleotide sequence ID" value="NZ_VULO01000003.1"/>
</dbReference>
<keyword evidence="2" id="KW-0805">Transcription regulation</keyword>